<dbReference type="PANTHER" id="PTHR31087:SF161">
    <property type="entry name" value="TUBBY C 2 FAMILY PROTEIN"/>
    <property type="match status" value="1"/>
</dbReference>
<evidence type="ECO:0000313" key="3">
    <source>
        <dbReference type="Proteomes" id="UP000184330"/>
    </source>
</evidence>
<name>A0A1L7WY15_9HELO</name>
<dbReference type="STRING" id="576137.A0A1L7WY15"/>
<proteinExistence type="inferred from homology"/>
<accession>A0A1L7WY15</accession>
<dbReference type="InterPro" id="IPR007612">
    <property type="entry name" value="LOR"/>
</dbReference>
<dbReference type="Proteomes" id="UP000184330">
    <property type="component" value="Unassembled WGS sequence"/>
</dbReference>
<keyword evidence="3" id="KW-1185">Reference proteome</keyword>
<reference evidence="2 3" key="1">
    <citation type="submission" date="2016-03" db="EMBL/GenBank/DDBJ databases">
        <authorList>
            <person name="Ploux O."/>
        </authorList>
    </citation>
    <scope>NUCLEOTIDE SEQUENCE [LARGE SCALE GENOMIC DNA]</scope>
    <source>
        <strain evidence="2 3">UAMH 11012</strain>
    </source>
</reference>
<dbReference type="OrthoDB" id="97518at2759"/>
<comment type="similarity">
    <text evidence="1">Belongs to the LOR family.</text>
</comment>
<evidence type="ECO:0000256" key="1">
    <source>
        <dbReference type="ARBA" id="ARBA00005437"/>
    </source>
</evidence>
<evidence type="ECO:0008006" key="4">
    <source>
        <dbReference type="Google" id="ProtNLM"/>
    </source>
</evidence>
<dbReference type="InterPro" id="IPR038595">
    <property type="entry name" value="LOR_sf"/>
</dbReference>
<dbReference type="Pfam" id="PF04525">
    <property type="entry name" value="LOR"/>
    <property type="match status" value="1"/>
</dbReference>
<protein>
    <recommendedName>
        <fullName evidence="4">Tubby C-terminal domain-containing protein</fullName>
    </recommendedName>
</protein>
<dbReference type="SUPFAM" id="SSF54518">
    <property type="entry name" value="Tubby C-terminal domain-like"/>
    <property type="match status" value="1"/>
</dbReference>
<gene>
    <name evidence="2" type="ORF">PAC_07555</name>
</gene>
<organism evidence="2 3">
    <name type="scientific">Phialocephala subalpina</name>
    <dbReference type="NCBI Taxonomy" id="576137"/>
    <lineage>
        <taxon>Eukaryota</taxon>
        <taxon>Fungi</taxon>
        <taxon>Dikarya</taxon>
        <taxon>Ascomycota</taxon>
        <taxon>Pezizomycotina</taxon>
        <taxon>Leotiomycetes</taxon>
        <taxon>Helotiales</taxon>
        <taxon>Mollisiaceae</taxon>
        <taxon>Phialocephala</taxon>
        <taxon>Phialocephala fortinii species complex</taxon>
    </lineage>
</organism>
<dbReference type="InterPro" id="IPR025659">
    <property type="entry name" value="Tubby-like_C"/>
</dbReference>
<dbReference type="PANTHER" id="PTHR31087">
    <property type="match status" value="1"/>
</dbReference>
<dbReference type="AlphaFoldDB" id="A0A1L7WY15"/>
<evidence type="ECO:0000313" key="2">
    <source>
        <dbReference type="EMBL" id="CZR57666.1"/>
    </source>
</evidence>
<sequence length="221" mass="24393">MALIFGSDTSSNRPISNQLSPIHPPLGINLNFAVPQPTTLIIKEKAWSFSGSHFQVRDQNGIDVLKCKDKSKASLTSSTGKIFTDNAGNILFKLKENINKVNKTFYGEAPDGRKLFEMKEKVSIQAFLGKSKFVVEFINFSNRAHIELLMKPDEETTIKMGGIIVAEIKKKHLTARNLLLGEKTYQVDVPPGVDLSLIAAICIGLHQKATEDKILEAVLEG</sequence>
<dbReference type="EMBL" id="FJOG01000010">
    <property type="protein sequence ID" value="CZR57666.1"/>
    <property type="molecule type" value="Genomic_DNA"/>
</dbReference>
<dbReference type="Gene3D" id="2.40.160.200">
    <property type="entry name" value="LURP1-related"/>
    <property type="match status" value="1"/>
</dbReference>